<dbReference type="CDD" id="cd18084">
    <property type="entry name" value="RsmE-like"/>
    <property type="match status" value="1"/>
</dbReference>
<evidence type="ECO:0000259" key="14">
    <source>
        <dbReference type="Pfam" id="PF20260"/>
    </source>
</evidence>
<evidence type="ECO:0000256" key="1">
    <source>
        <dbReference type="ARBA" id="ARBA00004496"/>
    </source>
</evidence>
<dbReference type="InterPro" id="IPR046887">
    <property type="entry name" value="RsmE_PUA-like"/>
</dbReference>
<comment type="catalytic activity">
    <reaction evidence="11 12">
        <text>uridine(1498) in 16S rRNA + S-adenosyl-L-methionine = N(3)-methyluridine(1498) in 16S rRNA + S-adenosyl-L-homocysteine + H(+)</text>
        <dbReference type="Rhea" id="RHEA:42920"/>
        <dbReference type="Rhea" id="RHEA-COMP:10283"/>
        <dbReference type="Rhea" id="RHEA-COMP:10284"/>
        <dbReference type="ChEBI" id="CHEBI:15378"/>
        <dbReference type="ChEBI" id="CHEBI:57856"/>
        <dbReference type="ChEBI" id="CHEBI:59789"/>
        <dbReference type="ChEBI" id="CHEBI:65315"/>
        <dbReference type="ChEBI" id="CHEBI:74502"/>
        <dbReference type="EC" id="2.1.1.193"/>
    </reaction>
</comment>
<dbReference type="Proteomes" id="UP000886339">
    <property type="component" value="Unassembled WGS sequence"/>
</dbReference>
<dbReference type="GO" id="GO:0005737">
    <property type="term" value="C:cytoplasm"/>
    <property type="evidence" value="ECO:0007669"/>
    <property type="project" value="UniProtKB-SubCell"/>
</dbReference>
<evidence type="ECO:0000313" key="15">
    <source>
        <dbReference type="EMBL" id="HEC07740.1"/>
    </source>
</evidence>
<feature type="domain" description="Ribosomal RNA small subunit methyltransferase E PUA-like" evidence="14">
    <location>
        <begin position="22"/>
        <end position="68"/>
    </location>
</feature>
<keyword evidence="9 12" id="KW-0949">S-adenosyl-L-methionine</keyword>
<keyword evidence="5 12" id="KW-0963">Cytoplasm</keyword>
<dbReference type="SUPFAM" id="SSF75217">
    <property type="entry name" value="alpha/beta knot"/>
    <property type="match status" value="1"/>
</dbReference>
<evidence type="ECO:0000256" key="10">
    <source>
        <dbReference type="ARBA" id="ARBA00025699"/>
    </source>
</evidence>
<evidence type="ECO:0000256" key="7">
    <source>
        <dbReference type="ARBA" id="ARBA00022603"/>
    </source>
</evidence>
<dbReference type="Pfam" id="PF20260">
    <property type="entry name" value="PUA_4"/>
    <property type="match status" value="1"/>
</dbReference>
<name>A0A831RYT5_9GAMM</name>
<keyword evidence="7 12" id="KW-0489">Methyltransferase</keyword>
<sequence length="243" mass="27013">MRLPRNWVPDPLAAGSDLQLPANVARHLRQVLRMRTGQEIVLFNGQDGRDYRARLIQVDRKAVSATIISATEPEPDPRLSIRLALGISRGERMDLAIQKSVELGVQQITPLFSEHTQVRLSGPRRDKRMQHWQAVIISACEQSGRRRIPELHPAESFSSWLEQREENVLFMDPDAVTGLSGIERPTSELCFLIGPEGGFSKAERKAALTAGCRAVRLGPRILRTETAPLAAIAAAQALWGDFL</sequence>
<dbReference type="PANTHER" id="PTHR30027">
    <property type="entry name" value="RIBOSOMAL RNA SMALL SUBUNIT METHYLTRANSFERASE E"/>
    <property type="match status" value="1"/>
</dbReference>
<dbReference type="GO" id="GO:0070042">
    <property type="term" value="F:rRNA (uridine-N3-)-methyltransferase activity"/>
    <property type="evidence" value="ECO:0007669"/>
    <property type="project" value="TreeGrafter"/>
</dbReference>
<dbReference type="NCBIfam" id="NF008692">
    <property type="entry name" value="PRK11713.1-5"/>
    <property type="match status" value="1"/>
</dbReference>
<dbReference type="EC" id="2.1.1.193" evidence="3 12"/>
<dbReference type="PANTHER" id="PTHR30027:SF3">
    <property type="entry name" value="16S RRNA (URACIL(1498)-N(3))-METHYLTRANSFERASE"/>
    <property type="match status" value="1"/>
</dbReference>
<evidence type="ECO:0000256" key="6">
    <source>
        <dbReference type="ARBA" id="ARBA00022552"/>
    </source>
</evidence>
<protein>
    <recommendedName>
        <fullName evidence="4 12">Ribosomal RNA small subunit methyltransferase E</fullName>
        <ecNumber evidence="3 12">2.1.1.193</ecNumber>
    </recommendedName>
</protein>
<proteinExistence type="inferred from homology"/>
<evidence type="ECO:0000256" key="4">
    <source>
        <dbReference type="ARBA" id="ARBA00013673"/>
    </source>
</evidence>
<comment type="similarity">
    <text evidence="2 12">Belongs to the RNA methyltransferase RsmE family.</text>
</comment>
<evidence type="ECO:0000256" key="3">
    <source>
        <dbReference type="ARBA" id="ARBA00012328"/>
    </source>
</evidence>
<dbReference type="SUPFAM" id="SSF88697">
    <property type="entry name" value="PUA domain-like"/>
    <property type="match status" value="1"/>
</dbReference>
<dbReference type="Pfam" id="PF04452">
    <property type="entry name" value="Methyltrans_RNA"/>
    <property type="match status" value="1"/>
</dbReference>
<evidence type="ECO:0000256" key="5">
    <source>
        <dbReference type="ARBA" id="ARBA00022490"/>
    </source>
</evidence>
<dbReference type="PIRSF" id="PIRSF015601">
    <property type="entry name" value="MTase_slr0722"/>
    <property type="match status" value="1"/>
</dbReference>
<dbReference type="EMBL" id="DRLF01000446">
    <property type="protein sequence ID" value="HEC07740.1"/>
    <property type="molecule type" value="Genomic_DNA"/>
</dbReference>
<organism evidence="15">
    <name type="scientific">Thiolapillus brandeum</name>
    <dbReference type="NCBI Taxonomy" id="1076588"/>
    <lineage>
        <taxon>Bacteria</taxon>
        <taxon>Pseudomonadati</taxon>
        <taxon>Pseudomonadota</taxon>
        <taxon>Gammaproteobacteria</taxon>
        <taxon>Chromatiales</taxon>
        <taxon>Sedimenticolaceae</taxon>
        <taxon>Thiolapillus</taxon>
    </lineage>
</organism>
<comment type="subcellular location">
    <subcellularLocation>
        <location evidence="1 12">Cytoplasm</location>
    </subcellularLocation>
</comment>
<evidence type="ECO:0000256" key="12">
    <source>
        <dbReference type="PIRNR" id="PIRNR015601"/>
    </source>
</evidence>
<evidence type="ECO:0000256" key="9">
    <source>
        <dbReference type="ARBA" id="ARBA00022691"/>
    </source>
</evidence>
<dbReference type="Gene3D" id="3.40.1280.10">
    <property type="match status" value="1"/>
</dbReference>
<comment type="caution">
    <text evidence="15">The sequence shown here is derived from an EMBL/GenBank/DDBJ whole genome shotgun (WGS) entry which is preliminary data.</text>
</comment>
<dbReference type="GO" id="GO:0070475">
    <property type="term" value="P:rRNA base methylation"/>
    <property type="evidence" value="ECO:0007669"/>
    <property type="project" value="TreeGrafter"/>
</dbReference>
<dbReference type="InterPro" id="IPR015947">
    <property type="entry name" value="PUA-like_sf"/>
</dbReference>
<dbReference type="AlphaFoldDB" id="A0A831RYT5"/>
<keyword evidence="6 12" id="KW-0698">rRNA processing</keyword>
<comment type="function">
    <text evidence="10 12">Specifically methylates the N3 position of the uracil ring of uridine 1498 (m3U1498) in 16S rRNA. Acts on the fully assembled 30S ribosomal subunit.</text>
</comment>
<dbReference type="InterPro" id="IPR006700">
    <property type="entry name" value="RsmE"/>
</dbReference>
<feature type="domain" description="Ribosomal RNA small subunit methyltransferase E methyltransferase" evidence="13">
    <location>
        <begin position="78"/>
        <end position="236"/>
    </location>
</feature>
<keyword evidence="8 12" id="KW-0808">Transferase</keyword>
<evidence type="ECO:0000256" key="2">
    <source>
        <dbReference type="ARBA" id="ARBA00005528"/>
    </source>
</evidence>
<evidence type="ECO:0000256" key="11">
    <source>
        <dbReference type="ARBA" id="ARBA00047944"/>
    </source>
</evidence>
<dbReference type="InterPro" id="IPR046886">
    <property type="entry name" value="RsmE_MTase_dom"/>
</dbReference>
<dbReference type="InterPro" id="IPR029026">
    <property type="entry name" value="tRNA_m1G_MTases_N"/>
</dbReference>
<gene>
    <name evidence="15" type="ORF">ENJ12_12870</name>
</gene>
<accession>A0A831RYT5</accession>
<dbReference type="Gene3D" id="2.40.240.20">
    <property type="entry name" value="Hypothetical PUA domain-like, domain 1"/>
    <property type="match status" value="1"/>
</dbReference>
<dbReference type="InterPro" id="IPR029028">
    <property type="entry name" value="Alpha/beta_knot_MTases"/>
</dbReference>
<evidence type="ECO:0000259" key="13">
    <source>
        <dbReference type="Pfam" id="PF04452"/>
    </source>
</evidence>
<evidence type="ECO:0000256" key="8">
    <source>
        <dbReference type="ARBA" id="ARBA00022679"/>
    </source>
</evidence>
<dbReference type="NCBIfam" id="TIGR00046">
    <property type="entry name" value="RsmE family RNA methyltransferase"/>
    <property type="match status" value="1"/>
</dbReference>
<reference evidence="15" key="1">
    <citation type="journal article" date="2020" name="mSystems">
        <title>Genome- and Community-Level Interaction Insights into Carbon Utilization and Element Cycling Functions of Hydrothermarchaeota in Hydrothermal Sediment.</title>
        <authorList>
            <person name="Zhou Z."/>
            <person name="Liu Y."/>
            <person name="Xu W."/>
            <person name="Pan J."/>
            <person name="Luo Z.H."/>
            <person name="Li M."/>
        </authorList>
    </citation>
    <scope>NUCLEOTIDE SEQUENCE [LARGE SCALE GENOMIC DNA]</scope>
    <source>
        <strain evidence="15">HyVt-458</strain>
    </source>
</reference>